<dbReference type="PANTHER" id="PTHR34298">
    <property type="entry name" value="SEGREGATION AND CONDENSATION PROTEIN B"/>
    <property type="match status" value="1"/>
</dbReference>
<dbReference type="Pfam" id="PF04079">
    <property type="entry name" value="SMC_ScpB"/>
    <property type="match status" value="1"/>
</dbReference>
<comment type="caution">
    <text evidence="5">The sequence shown here is derived from an EMBL/GenBank/DDBJ whole genome shotgun (WGS) entry which is preliminary data.</text>
</comment>
<dbReference type="Proteomes" id="UP000808388">
    <property type="component" value="Unassembled WGS sequence"/>
</dbReference>
<dbReference type="AlphaFoldDB" id="A0A9D6LPG0"/>
<dbReference type="PANTHER" id="PTHR34298:SF2">
    <property type="entry name" value="SEGREGATION AND CONDENSATION PROTEIN B"/>
    <property type="match status" value="1"/>
</dbReference>
<protein>
    <submittedName>
        <fullName evidence="5">SMC-Scp complex subunit ScpB</fullName>
    </submittedName>
</protein>
<reference evidence="5" key="1">
    <citation type="submission" date="2020-07" db="EMBL/GenBank/DDBJ databases">
        <title>Huge and variable diversity of episymbiotic CPR bacteria and DPANN archaea in groundwater ecosystems.</title>
        <authorList>
            <person name="He C.Y."/>
            <person name="Keren R."/>
            <person name="Whittaker M."/>
            <person name="Farag I.F."/>
            <person name="Doudna J."/>
            <person name="Cate J.H.D."/>
            <person name="Banfield J.F."/>
        </authorList>
    </citation>
    <scope>NUCLEOTIDE SEQUENCE</scope>
    <source>
        <strain evidence="5">NC_groundwater_972_Pr1_S-0.2um_49_27</strain>
    </source>
</reference>
<dbReference type="Gene3D" id="1.10.10.10">
    <property type="entry name" value="Winged helix-like DNA-binding domain superfamily/Winged helix DNA-binding domain"/>
    <property type="match status" value="2"/>
</dbReference>
<keyword evidence="2" id="KW-0132">Cell division</keyword>
<gene>
    <name evidence="5" type="primary">scpB</name>
    <name evidence="5" type="ORF">HY220_01150</name>
</gene>
<evidence type="ECO:0000256" key="4">
    <source>
        <dbReference type="ARBA" id="ARBA00023306"/>
    </source>
</evidence>
<dbReference type="GO" id="GO:0051304">
    <property type="term" value="P:chromosome separation"/>
    <property type="evidence" value="ECO:0007669"/>
    <property type="project" value="InterPro"/>
</dbReference>
<keyword evidence="1" id="KW-0963">Cytoplasm</keyword>
<evidence type="ECO:0000313" key="5">
    <source>
        <dbReference type="EMBL" id="MBI3627343.1"/>
    </source>
</evidence>
<proteinExistence type="predicted"/>
<dbReference type="EMBL" id="JACQCQ010000003">
    <property type="protein sequence ID" value="MBI3627343.1"/>
    <property type="molecule type" value="Genomic_DNA"/>
</dbReference>
<dbReference type="InterPro" id="IPR036388">
    <property type="entry name" value="WH-like_DNA-bd_sf"/>
</dbReference>
<evidence type="ECO:0000256" key="2">
    <source>
        <dbReference type="ARBA" id="ARBA00022618"/>
    </source>
</evidence>
<organism evidence="5 6">
    <name type="scientific">Candidatus Sungiibacteriota bacterium</name>
    <dbReference type="NCBI Taxonomy" id="2750080"/>
    <lineage>
        <taxon>Bacteria</taxon>
        <taxon>Candidatus Sungiibacteriota</taxon>
    </lineage>
</organism>
<dbReference type="PIRSF" id="PIRSF019345">
    <property type="entry name" value="ScpB"/>
    <property type="match status" value="1"/>
</dbReference>
<keyword evidence="3" id="KW-0159">Chromosome partition</keyword>
<dbReference type="NCBIfam" id="TIGR00281">
    <property type="entry name" value="SMC-Scp complex subunit ScpB"/>
    <property type="match status" value="1"/>
</dbReference>
<accession>A0A9D6LPG0</accession>
<dbReference type="GO" id="GO:0051301">
    <property type="term" value="P:cell division"/>
    <property type="evidence" value="ECO:0007669"/>
    <property type="project" value="UniProtKB-KW"/>
</dbReference>
<dbReference type="SUPFAM" id="SSF46785">
    <property type="entry name" value="Winged helix' DNA-binding domain"/>
    <property type="match status" value="2"/>
</dbReference>
<evidence type="ECO:0000256" key="3">
    <source>
        <dbReference type="ARBA" id="ARBA00022829"/>
    </source>
</evidence>
<sequence length="190" mass="21208">MKELKSKIESILFLSGEAMTARQLEKVLQSKSKDVVQALEELESEYAGRGIRLLKNNDEWQFGTAPENSDILEDLVKGEFSAELSKAAAETLAVIAYKGPLTRAEIEYIRGVNSSYSVRNLMLRGLAERVENPKDARSYLYRVSLDMLKYLGLENREALPNFEVSAKTEIVFPAKAEASEDASVLHLPHG</sequence>
<dbReference type="InterPro" id="IPR036390">
    <property type="entry name" value="WH_DNA-bd_sf"/>
</dbReference>
<evidence type="ECO:0000256" key="1">
    <source>
        <dbReference type="ARBA" id="ARBA00022490"/>
    </source>
</evidence>
<name>A0A9D6LPG0_9BACT</name>
<dbReference type="InterPro" id="IPR005234">
    <property type="entry name" value="ScpB_csome_segregation"/>
</dbReference>
<keyword evidence="4" id="KW-0131">Cell cycle</keyword>
<evidence type="ECO:0000313" key="6">
    <source>
        <dbReference type="Proteomes" id="UP000808388"/>
    </source>
</evidence>